<organism evidence="2 3">
    <name type="scientific">Rhizobium wenxiniae</name>
    <dbReference type="NCBI Taxonomy" id="1737357"/>
    <lineage>
        <taxon>Bacteria</taxon>
        <taxon>Pseudomonadati</taxon>
        <taxon>Pseudomonadota</taxon>
        <taxon>Alphaproteobacteria</taxon>
        <taxon>Hyphomicrobiales</taxon>
        <taxon>Rhizobiaceae</taxon>
        <taxon>Rhizobium/Agrobacterium group</taxon>
        <taxon>Rhizobium</taxon>
    </lineage>
</organism>
<feature type="region of interest" description="Disordered" evidence="1">
    <location>
        <begin position="1"/>
        <end position="35"/>
    </location>
</feature>
<dbReference type="EMBL" id="JACHEG010000006">
    <property type="protein sequence ID" value="MBB6164499.1"/>
    <property type="molecule type" value="Genomic_DNA"/>
</dbReference>
<dbReference type="AlphaFoldDB" id="A0A7X0D1K5"/>
<proteinExistence type="predicted"/>
<feature type="compositionally biased region" description="Basic and acidic residues" evidence="1">
    <location>
        <begin position="1"/>
        <end position="11"/>
    </location>
</feature>
<comment type="caution">
    <text evidence="2">The sequence shown here is derived from an EMBL/GenBank/DDBJ whole genome shotgun (WGS) entry which is preliminary data.</text>
</comment>
<evidence type="ECO:0000313" key="3">
    <source>
        <dbReference type="Proteomes" id="UP000547879"/>
    </source>
</evidence>
<name>A0A7X0D1K5_9HYPH</name>
<gene>
    <name evidence="2" type="ORF">HNQ72_004344</name>
</gene>
<dbReference type="Proteomes" id="UP000547879">
    <property type="component" value="Unassembled WGS sequence"/>
</dbReference>
<protein>
    <submittedName>
        <fullName evidence="2">Uncharacterized protein</fullName>
    </submittedName>
</protein>
<evidence type="ECO:0000313" key="2">
    <source>
        <dbReference type="EMBL" id="MBB6164499.1"/>
    </source>
</evidence>
<keyword evidence="3" id="KW-1185">Reference proteome</keyword>
<sequence length="35" mass="3969">MMTAAKQREIQEQVAEADEQEVLPEPRAMQAGARR</sequence>
<reference evidence="2 3" key="1">
    <citation type="submission" date="2020-08" db="EMBL/GenBank/DDBJ databases">
        <title>Genomic Encyclopedia of Type Strains, Phase IV (KMG-IV): sequencing the most valuable type-strain genomes for metagenomic binning, comparative biology and taxonomic classification.</title>
        <authorList>
            <person name="Goeker M."/>
        </authorList>
    </citation>
    <scope>NUCLEOTIDE SEQUENCE [LARGE SCALE GENOMIC DNA]</scope>
    <source>
        <strain evidence="2 3">DSM 100734</strain>
    </source>
</reference>
<evidence type="ECO:0000256" key="1">
    <source>
        <dbReference type="SAM" id="MobiDB-lite"/>
    </source>
</evidence>
<accession>A0A7X0D1K5</accession>